<evidence type="ECO:0000313" key="2">
    <source>
        <dbReference type="Proteomes" id="UP001333110"/>
    </source>
</evidence>
<protein>
    <submittedName>
        <fullName evidence="1">Uncharacterized protein</fullName>
    </submittedName>
</protein>
<dbReference type="Proteomes" id="UP001333110">
    <property type="component" value="Unassembled WGS sequence"/>
</dbReference>
<gene>
    <name evidence="1" type="ORF">QYF61_020632</name>
</gene>
<sequence>MRICVLLTAVEIYIRNFTPLYMPSMTPYGPSSQSAPSPPSGLALVPAGLQMHAFRFLAARVPAALPRPAQEKWAPCSPFQGLDLLQAPSNLTLNVARDGASTTSLGNLFQCFTTLIVKNFFLISSLNLPSFSLKPLPLVLSQQVLLKTPFKYCKAAMRSPQSLLFSRLNNPSSLSLSSQERCSISLIIFVALLWTCSNRSMSFLCRGLQSWTQYWRWGLTRVGCRDRITSLDLLATLLLMQPRIWLAFWAASTHCQLMSSFSSTSTPKSSSAGLLSIPSSPSLCRTLHLALLNLMRFTRARFSSLSRSLWMASHPSRHVNCTTQLGVICKLAEAALDPTVYVTDEDIKQHWS</sequence>
<proteinExistence type="predicted"/>
<dbReference type="EMBL" id="JAUNZN010000001">
    <property type="protein sequence ID" value="KAK4832076.1"/>
    <property type="molecule type" value="Genomic_DNA"/>
</dbReference>
<organism evidence="1 2">
    <name type="scientific">Mycteria americana</name>
    <name type="common">Wood stork</name>
    <dbReference type="NCBI Taxonomy" id="33587"/>
    <lineage>
        <taxon>Eukaryota</taxon>
        <taxon>Metazoa</taxon>
        <taxon>Chordata</taxon>
        <taxon>Craniata</taxon>
        <taxon>Vertebrata</taxon>
        <taxon>Euteleostomi</taxon>
        <taxon>Archelosauria</taxon>
        <taxon>Archosauria</taxon>
        <taxon>Dinosauria</taxon>
        <taxon>Saurischia</taxon>
        <taxon>Theropoda</taxon>
        <taxon>Coelurosauria</taxon>
        <taxon>Aves</taxon>
        <taxon>Neognathae</taxon>
        <taxon>Neoaves</taxon>
        <taxon>Aequornithes</taxon>
        <taxon>Ciconiiformes</taxon>
        <taxon>Ciconiidae</taxon>
        <taxon>Mycteria</taxon>
    </lineage>
</organism>
<accession>A0AAN7NWC6</accession>
<reference evidence="1 2" key="1">
    <citation type="journal article" date="2023" name="J. Hered.">
        <title>Chromosome-level genome of the wood stork (Mycteria americana) provides insight into avian chromosome evolution.</title>
        <authorList>
            <person name="Flamio R. Jr."/>
            <person name="Ramstad K.M."/>
        </authorList>
    </citation>
    <scope>NUCLEOTIDE SEQUENCE [LARGE SCALE GENOMIC DNA]</scope>
    <source>
        <strain evidence="1">JAX WOST 10</strain>
    </source>
</reference>
<evidence type="ECO:0000313" key="1">
    <source>
        <dbReference type="EMBL" id="KAK4832076.1"/>
    </source>
</evidence>
<dbReference type="AlphaFoldDB" id="A0AAN7NWC6"/>
<name>A0AAN7NWC6_MYCAM</name>
<keyword evidence="2" id="KW-1185">Reference proteome</keyword>
<comment type="caution">
    <text evidence="1">The sequence shown here is derived from an EMBL/GenBank/DDBJ whole genome shotgun (WGS) entry which is preliminary data.</text>
</comment>